<organism evidence="1 2">
    <name type="scientific">Klebsiella phage vB_KpnS-Carvaje</name>
    <dbReference type="NCBI Taxonomy" id="2900314"/>
    <lineage>
        <taxon>Viruses</taxon>
        <taxon>Duplodnaviria</taxon>
        <taxon>Heunggongvirae</taxon>
        <taxon>Uroviricota</taxon>
        <taxon>Caudoviricetes</taxon>
        <taxon>Carvajevirus</taxon>
        <taxon>Carvajevirus carvaje</taxon>
    </lineage>
</organism>
<reference evidence="1" key="2">
    <citation type="journal article" date="2022" name="Curr. Genet.">
        <title>Suggestion for a new bacteriophage genus for the Klebsiella pneumoniae phage vB_KpnS-Carvaje.</title>
        <authorList>
            <person name="Sousa J.C."/>
            <person name="Sillankorva S."/>
            <person name="Faustino A."/>
            <person name="Carvalho C.M."/>
        </authorList>
    </citation>
    <scope>NUCLEOTIDE SEQUENCE</scope>
</reference>
<gene>
    <name evidence="1" type="ORF">vBKpnSCarvaje_0091</name>
</gene>
<accession>A0AAE8ZEI8</accession>
<keyword evidence="2" id="KW-1185">Reference proteome</keyword>
<sequence length="71" mass="8282">MTVRFLNSTPARDIKPSDKIECFGEWYWVRYINYHGSSLTLRLQPEDEPLSENIRIVVTVPGDLMIDVEAR</sequence>
<dbReference type="EMBL" id="OL604152">
    <property type="protein sequence ID" value="UJQ44055.1"/>
    <property type="molecule type" value="Genomic_DNA"/>
</dbReference>
<name>A0AAE8ZEI8_9CAUD</name>
<evidence type="ECO:0000313" key="1">
    <source>
        <dbReference type="EMBL" id="UJQ44055.1"/>
    </source>
</evidence>
<proteinExistence type="predicted"/>
<evidence type="ECO:0000313" key="2">
    <source>
        <dbReference type="Proteomes" id="UP000829649"/>
    </source>
</evidence>
<reference evidence="1" key="1">
    <citation type="submission" date="2021-11" db="EMBL/GenBank/DDBJ databases">
        <authorList>
            <person name="Sousa J."/>
            <person name="Sillankorva S."/>
            <person name="Faustino A."/>
            <person name="Carvalho C."/>
        </authorList>
    </citation>
    <scope>NUCLEOTIDE SEQUENCE</scope>
</reference>
<dbReference type="Proteomes" id="UP000829649">
    <property type="component" value="Segment"/>
</dbReference>
<protein>
    <submittedName>
        <fullName evidence="1">Uncharacterized protein</fullName>
    </submittedName>
</protein>